<organism evidence="1 2">
    <name type="scientific">Shewanella vaxholmensis</name>
    <dbReference type="NCBI Taxonomy" id="3063535"/>
    <lineage>
        <taxon>Bacteria</taxon>
        <taxon>Pseudomonadati</taxon>
        <taxon>Pseudomonadota</taxon>
        <taxon>Gammaproteobacteria</taxon>
        <taxon>Alteromonadales</taxon>
        <taxon>Shewanellaceae</taxon>
        <taxon>Shewanella</taxon>
    </lineage>
</organism>
<reference evidence="1 2" key="1">
    <citation type="submission" date="2024-04" db="EMBL/GenBank/DDBJ databases">
        <title>Novel Shewanella species isolated from Baltic Sea sediments.</title>
        <authorList>
            <person name="Martin-Rodriguez A.J."/>
            <person name="Fernandez-Juarez V."/>
            <person name="Valeriano V.D."/>
            <person name="Mihindukulasooriya I."/>
            <person name="Ceresnova L."/>
            <person name="Joffre E."/>
            <person name="Jensie-Markopoulos S."/>
            <person name="Moore E.R.B."/>
            <person name="Sjoling A."/>
        </authorList>
    </citation>
    <scope>NUCLEOTIDE SEQUENCE [LARGE SCALE GENOMIC DNA]</scope>
    <source>
        <strain evidence="1 2">VAX-SP0-0CM-1</strain>
    </source>
</reference>
<evidence type="ECO:0000313" key="2">
    <source>
        <dbReference type="Proteomes" id="UP001489333"/>
    </source>
</evidence>
<dbReference type="SMART" id="SM01260">
    <property type="entry name" value="LANC_like"/>
    <property type="match status" value="1"/>
</dbReference>
<dbReference type="PANTHER" id="PTHR12736">
    <property type="entry name" value="LANC-LIKE PROTEIN"/>
    <property type="match status" value="1"/>
</dbReference>
<dbReference type="PANTHER" id="PTHR12736:SF7">
    <property type="entry name" value="LANC-LIKE PROTEIN 3"/>
    <property type="match status" value="1"/>
</dbReference>
<dbReference type="RefSeq" id="WP_311906075.1">
    <property type="nucleotide sequence ID" value="NZ_JAUOEV010000013.1"/>
</dbReference>
<dbReference type="InterPro" id="IPR007822">
    <property type="entry name" value="LANC-like"/>
</dbReference>
<dbReference type="EMBL" id="JBCHKU010000009">
    <property type="protein sequence ID" value="MEM6248578.1"/>
    <property type="molecule type" value="Genomic_DNA"/>
</dbReference>
<protein>
    <submittedName>
        <fullName evidence="1">Lanthionine synthetase LanC family protein</fullName>
    </submittedName>
</protein>
<gene>
    <name evidence="1" type="ORF">AAGS29_08185</name>
</gene>
<accession>A0ABU9UQN9</accession>
<evidence type="ECO:0000313" key="1">
    <source>
        <dbReference type="EMBL" id="MEM6248578.1"/>
    </source>
</evidence>
<proteinExistence type="predicted"/>
<dbReference type="PRINTS" id="PR01950">
    <property type="entry name" value="LANCSUPER"/>
</dbReference>
<dbReference type="Gene3D" id="1.50.10.20">
    <property type="match status" value="1"/>
</dbReference>
<dbReference type="Pfam" id="PF05147">
    <property type="entry name" value="LANC_like"/>
    <property type="match status" value="1"/>
</dbReference>
<dbReference type="Proteomes" id="UP001489333">
    <property type="component" value="Unassembled WGS sequence"/>
</dbReference>
<dbReference type="SUPFAM" id="SSF158745">
    <property type="entry name" value="LanC-like"/>
    <property type="match status" value="1"/>
</dbReference>
<comment type="caution">
    <text evidence="1">The sequence shown here is derived from an EMBL/GenBank/DDBJ whole genome shotgun (WGS) entry which is preliminary data.</text>
</comment>
<name>A0ABU9UQN9_9GAMM</name>
<sequence>MEIKEGGSVQFNQPQQSSLAKQALNDIASLLAKDAKQSLEQQGVGLLTGLAGQQLFFWQLHKQFPELASQHEFSARMTLIEEQIPFLHSQLAFGYGLTGVAWLYECFLHEGNYQAEFNHNTDVLLLQHLQQSDWTGELEFIRGLSGFAVYIARRQTAELGLPLAQALLTRLEQQWHQFADGTGAWEVATNSFFRFNQATDDSEFNLGLAHGVPSIIASLLPLLAHQQLHSQIKTLLQASCQWLIQQQQASEKFGSCFAYITDQPCQSRLGWCYGDATIALTLMRVGNAIDSDNFTAAGRNIALKAAQRRLTSSQVQDAGICHGSAGLALIFQVITRYYTESSLSQAAQYWFEHTLALYQTSGLDGFNAVREQDNSTCRLPDHGLLGGYAGIGLVLLMAFDVETNWLDALLLTNS</sequence>
<keyword evidence="2" id="KW-1185">Reference proteome</keyword>